<proteinExistence type="predicted"/>
<organism evidence="1 2">
    <name type="scientific">Rhizobium lentis</name>
    <dbReference type="NCBI Taxonomy" id="1138194"/>
    <lineage>
        <taxon>Bacteria</taxon>
        <taxon>Pseudomonadati</taxon>
        <taxon>Pseudomonadota</taxon>
        <taxon>Alphaproteobacteria</taxon>
        <taxon>Hyphomicrobiales</taxon>
        <taxon>Rhizobiaceae</taxon>
        <taxon>Rhizobium/Agrobacterium group</taxon>
        <taxon>Rhizobium</taxon>
    </lineage>
</organism>
<keyword evidence="2" id="KW-1185">Reference proteome</keyword>
<comment type="caution">
    <text evidence="1">The sequence shown here is derived from an EMBL/GenBank/DDBJ whole genome shotgun (WGS) entry which is preliminary data.</text>
</comment>
<protein>
    <recommendedName>
        <fullName evidence="3">CBS domain-containing protein</fullName>
    </recommendedName>
</protein>
<accession>A0ABS7IF34</accession>
<dbReference type="EMBL" id="JABDYF010000001">
    <property type="protein sequence ID" value="MBX5088079.1"/>
    <property type="molecule type" value="Genomic_DNA"/>
</dbReference>
<name>A0ABS7IF34_9HYPH</name>
<reference evidence="1 2" key="1">
    <citation type="submission" date="2020-04" db="EMBL/GenBank/DDBJ databases">
        <title>Global-level population genomics: horizontal gene transfer, symbiosis and evolution in Rhizobia.</title>
        <authorList>
            <person name="Gai Y."/>
        </authorList>
    </citation>
    <scope>NUCLEOTIDE SEQUENCE [LARGE SCALE GENOMIC DNA]</scope>
    <source>
        <strain evidence="1 2">BLR33</strain>
    </source>
</reference>
<evidence type="ECO:0000313" key="2">
    <source>
        <dbReference type="Proteomes" id="UP000770629"/>
    </source>
</evidence>
<evidence type="ECO:0000313" key="1">
    <source>
        <dbReference type="EMBL" id="MBX5088079.1"/>
    </source>
</evidence>
<gene>
    <name evidence="1" type="ORF">HJB60_02650</name>
</gene>
<dbReference type="Proteomes" id="UP000770629">
    <property type="component" value="Unassembled WGS sequence"/>
</dbReference>
<sequence>MAIEQLLSSSIAVLPVRRREDSVGFCTVQHVDQFFALIGGKHVHNEAVDESFLV</sequence>
<evidence type="ECO:0008006" key="3">
    <source>
        <dbReference type="Google" id="ProtNLM"/>
    </source>
</evidence>